<keyword evidence="6 12" id="KW-0378">Hydrolase</keyword>
<keyword evidence="3 12" id="KW-0554">One-carbon metabolism</keyword>
<keyword evidence="7 12" id="KW-0521">NADP</keyword>
<comment type="catalytic activity">
    <reaction evidence="12">
        <text>(6R)-5,10-methylene-5,6,7,8-tetrahydrofolate + NADP(+) = (6R)-5,10-methenyltetrahydrofolate + NADPH</text>
        <dbReference type="Rhea" id="RHEA:22812"/>
        <dbReference type="ChEBI" id="CHEBI:15636"/>
        <dbReference type="ChEBI" id="CHEBI:57455"/>
        <dbReference type="ChEBI" id="CHEBI:57783"/>
        <dbReference type="ChEBI" id="CHEBI:58349"/>
        <dbReference type="EC" id="1.5.1.5"/>
    </reaction>
</comment>
<evidence type="ECO:0000256" key="8">
    <source>
        <dbReference type="ARBA" id="ARBA00023002"/>
    </source>
</evidence>
<reference evidence="16" key="1">
    <citation type="submission" date="2016-11" db="EMBL/GenBank/DDBJ databases">
        <authorList>
            <person name="Varghese N."/>
            <person name="Submissions S."/>
        </authorList>
    </citation>
    <scope>NUCLEOTIDE SEQUENCE [LARGE SCALE GENOMIC DNA]</scope>
    <source>
        <strain evidence="16">DSM 15518</strain>
    </source>
</reference>
<comment type="caution">
    <text evidence="12">Lacks conserved residue(s) required for the propagation of feature annotation.</text>
</comment>
<dbReference type="CDD" id="cd01080">
    <property type="entry name" value="NAD_bind_m-THF_DH_Cyclohyd"/>
    <property type="match status" value="1"/>
</dbReference>
<dbReference type="InterPro" id="IPR020631">
    <property type="entry name" value="THF_DH/CycHdrlase_NAD-bd_dom"/>
</dbReference>
<evidence type="ECO:0000259" key="13">
    <source>
        <dbReference type="Pfam" id="PF00763"/>
    </source>
</evidence>
<dbReference type="PRINTS" id="PR00085">
    <property type="entry name" value="THFDHDRGNASE"/>
</dbReference>
<dbReference type="EC" id="3.5.4.9" evidence="12"/>
<dbReference type="Pfam" id="PF02882">
    <property type="entry name" value="THF_DHG_CYH_C"/>
    <property type="match status" value="1"/>
</dbReference>
<dbReference type="Proteomes" id="UP000242497">
    <property type="component" value="Unassembled WGS sequence"/>
</dbReference>
<keyword evidence="4 12" id="KW-0028">Amino-acid biosynthesis</keyword>
<dbReference type="UniPathway" id="UPA00193"/>
<keyword evidence="9 12" id="KW-0368">Histidine biosynthesis</keyword>
<dbReference type="GO" id="GO:0004477">
    <property type="term" value="F:methenyltetrahydrofolate cyclohydrolase activity"/>
    <property type="evidence" value="ECO:0007669"/>
    <property type="project" value="UniProtKB-UniRule"/>
</dbReference>
<evidence type="ECO:0000256" key="7">
    <source>
        <dbReference type="ARBA" id="ARBA00022857"/>
    </source>
</evidence>
<evidence type="ECO:0000256" key="5">
    <source>
        <dbReference type="ARBA" id="ARBA00022755"/>
    </source>
</evidence>
<gene>
    <name evidence="12" type="primary">folD</name>
    <name evidence="15" type="ORF">SAMN02744037_00467</name>
</gene>
<dbReference type="AlphaFoldDB" id="A0A1M6KT66"/>
<dbReference type="GO" id="GO:0004488">
    <property type="term" value="F:methylenetetrahydrofolate dehydrogenase (NADP+) activity"/>
    <property type="evidence" value="ECO:0007669"/>
    <property type="project" value="UniProtKB-UniRule"/>
</dbReference>
<sequence>MAEAMVMSQIIKGKPVADAMKEVLTKEVEELKAKGINPKLTIVRVGARGDDLAYERGALKRCDSIGILTEVKELPEDINQEDYINELKKINEDPATHGILCFRPLPKQLDEEAIKYVIAPEKDIDCFSPVNAAKVMEGDKSGFPPCTPTAVVEILKHYDVDLTGKKVVVLGRSMVVGKPAAMLLLNENATVTICHSRTKDLQSVTSEADVLVAAVGRAKMVKENFVKDGAVVIDVGINVDENGKLCGDVDTDSVKDKVSMITPVPGGVGSVTTSILAKHVIKACKMQNNA</sequence>
<protein>
    <recommendedName>
        <fullName evidence="12">Bifunctional protein FolD</fullName>
    </recommendedName>
    <domain>
        <recommendedName>
            <fullName evidence="12">Methylenetetrahydrofolate dehydrogenase</fullName>
            <ecNumber evidence="12">1.5.1.5</ecNumber>
        </recommendedName>
    </domain>
    <domain>
        <recommendedName>
            <fullName evidence="12">Methenyltetrahydrofolate cyclohydrolase</fullName>
            <ecNumber evidence="12">3.5.4.9</ecNumber>
        </recommendedName>
    </domain>
</protein>
<comment type="catalytic activity">
    <reaction evidence="12">
        <text>(6R)-5,10-methenyltetrahydrofolate + H2O = (6R)-10-formyltetrahydrofolate + H(+)</text>
        <dbReference type="Rhea" id="RHEA:23700"/>
        <dbReference type="ChEBI" id="CHEBI:15377"/>
        <dbReference type="ChEBI" id="CHEBI:15378"/>
        <dbReference type="ChEBI" id="CHEBI:57455"/>
        <dbReference type="ChEBI" id="CHEBI:195366"/>
        <dbReference type="EC" id="3.5.4.9"/>
    </reaction>
</comment>
<dbReference type="Gene3D" id="3.40.50.10860">
    <property type="entry name" value="Leucine Dehydrogenase, chain A, domain 1"/>
    <property type="match status" value="1"/>
</dbReference>
<dbReference type="EC" id="1.5.1.5" evidence="12"/>
<evidence type="ECO:0000259" key="14">
    <source>
        <dbReference type="Pfam" id="PF02882"/>
    </source>
</evidence>
<feature type="domain" description="Tetrahydrofolate dehydrogenase/cyclohydrolase NAD(P)-binding" evidence="14">
    <location>
        <begin position="145"/>
        <end position="287"/>
    </location>
</feature>
<evidence type="ECO:0000256" key="11">
    <source>
        <dbReference type="ARBA" id="ARBA00023268"/>
    </source>
</evidence>
<comment type="pathway">
    <text evidence="1 12">One-carbon metabolism; tetrahydrofolate interconversion.</text>
</comment>
<dbReference type="FunFam" id="3.40.50.720:FF:000094">
    <property type="entry name" value="Bifunctional protein FolD"/>
    <property type="match status" value="1"/>
</dbReference>
<proteinExistence type="inferred from homology"/>
<dbReference type="GO" id="GO:0009086">
    <property type="term" value="P:methionine biosynthetic process"/>
    <property type="evidence" value="ECO:0007669"/>
    <property type="project" value="UniProtKB-KW"/>
</dbReference>
<feature type="domain" description="Tetrahydrofolate dehydrogenase/cyclohydrolase catalytic" evidence="13">
    <location>
        <begin position="11"/>
        <end position="125"/>
    </location>
</feature>
<dbReference type="InterPro" id="IPR000672">
    <property type="entry name" value="THF_DH/CycHdrlase"/>
</dbReference>
<dbReference type="HAMAP" id="MF_01576">
    <property type="entry name" value="THF_DHG_CYH"/>
    <property type="match status" value="1"/>
</dbReference>
<evidence type="ECO:0000256" key="6">
    <source>
        <dbReference type="ARBA" id="ARBA00022801"/>
    </source>
</evidence>
<evidence type="ECO:0000256" key="10">
    <source>
        <dbReference type="ARBA" id="ARBA00023167"/>
    </source>
</evidence>
<keyword evidence="8 12" id="KW-0560">Oxidoreductase</keyword>
<dbReference type="GO" id="GO:0005829">
    <property type="term" value="C:cytosol"/>
    <property type="evidence" value="ECO:0007669"/>
    <property type="project" value="TreeGrafter"/>
</dbReference>
<accession>A0A1M6KT66</accession>
<dbReference type="Gene3D" id="3.40.50.720">
    <property type="entry name" value="NAD(P)-binding Rossmann-like Domain"/>
    <property type="match status" value="1"/>
</dbReference>
<keyword evidence="11 12" id="KW-0511">Multifunctional enzyme</keyword>
<comment type="similarity">
    <text evidence="12">Belongs to the tetrahydrofolate dehydrogenase/cyclohydrolase family.</text>
</comment>
<dbReference type="Pfam" id="PF00763">
    <property type="entry name" value="THF_DHG_CYH"/>
    <property type="match status" value="1"/>
</dbReference>
<comment type="subunit">
    <text evidence="2 12">Homodimer.</text>
</comment>
<feature type="binding site" evidence="12">
    <location>
        <begin position="171"/>
        <end position="173"/>
    </location>
    <ligand>
        <name>NADP(+)</name>
        <dbReference type="ChEBI" id="CHEBI:58349"/>
    </ligand>
</feature>
<evidence type="ECO:0000313" key="15">
    <source>
        <dbReference type="EMBL" id="SHJ62074.1"/>
    </source>
</evidence>
<evidence type="ECO:0000256" key="9">
    <source>
        <dbReference type="ARBA" id="ARBA00023102"/>
    </source>
</evidence>
<dbReference type="EMBL" id="FRAE01000008">
    <property type="protein sequence ID" value="SHJ62074.1"/>
    <property type="molecule type" value="Genomic_DNA"/>
</dbReference>
<evidence type="ECO:0000256" key="2">
    <source>
        <dbReference type="ARBA" id="ARBA00011738"/>
    </source>
</evidence>
<dbReference type="FunFam" id="3.40.50.10860:FF:000005">
    <property type="entry name" value="C-1-tetrahydrofolate synthase, cytoplasmic, putative"/>
    <property type="match status" value="1"/>
</dbReference>
<name>A0A1M6KT66_9FIRM</name>
<dbReference type="SUPFAM" id="SSF51735">
    <property type="entry name" value="NAD(P)-binding Rossmann-fold domains"/>
    <property type="match status" value="1"/>
</dbReference>
<dbReference type="GO" id="GO:0000105">
    <property type="term" value="P:L-histidine biosynthetic process"/>
    <property type="evidence" value="ECO:0007669"/>
    <property type="project" value="UniProtKB-KW"/>
</dbReference>
<dbReference type="InterPro" id="IPR020630">
    <property type="entry name" value="THF_DH/CycHdrlase_cat_dom"/>
</dbReference>
<dbReference type="PANTHER" id="PTHR48099:SF5">
    <property type="entry name" value="C-1-TETRAHYDROFOLATE SYNTHASE, CYTOPLASMIC"/>
    <property type="match status" value="1"/>
</dbReference>
<dbReference type="GO" id="GO:0006164">
    <property type="term" value="P:purine nucleotide biosynthetic process"/>
    <property type="evidence" value="ECO:0007669"/>
    <property type="project" value="UniProtKB-KW"/>
</dbReference>
<dbReference type="GO" id="GO:0035999">
    <property type="term" value="P:tetrahydrofolate interconversion"/>
    <property type="evidence" value="ECO:0007669"/>
    <property type="project" value="UniProtKB-UniRule"/>
</dbReference>
<dbReference type="InterPro" id="IPR036291">
    <property type="entry name" value="NAD(P)-bd_dom_sf"/>
</dbReference>
<evidence type="ECO:0000256" key="3">
    <source>
        <dbReference type="ARBA" id="ARBA00022563"/>
    </source>
</evidence>
<dbReference type="InterPro" id="IPR046346">
    <property type="entry name" value="Aminoacid_DH-like_N_sf"/>
</dbReference>
<keyword evidence="10 12" id="KW-0486">Methionine biosynthesis</keyword>
<organism evidence="15 16">
    <name type="scientific">Tepidibacter formicigenes DSM 15518</name>
    <dbReference type="NCBI Taxonomy" id="1123349"/>
    <lineage>
        <taxon>Bacteria</taxon>
        <taxon>Bacillati</taxon>
        <taxon>Bacillota</taxon>
        <taxon>Clostridia</taxon>
        <taxon>Peptostreptococcales</taxon>
        <taxon>Peptostreptococcaceae</taxon>
        <taxon>Tepidibacter</taxon>
    </lineage>
</organism>
<feature type="binding site" evidence="12">
    <location>
        <position position="237"/>
    </location>
    <ligand>
        <name>NADP(+)</name>
        <dbReference type="ChEBI" id="CHEBI:58349"/>
    </ligand>
</feature>
<evidence type="ECO:0000256" key="12">
    <source>
        <dbReference type="HAMAP-Rule" id="MF_01576"/>
    </source>
</evidence>
<comment type="function">
    <text evidence="12">Catalyzes the oxidation of 5,10-methylenetetrahydrofolate to 5,10-methenyltetrahydrofolate and then the hydrolysis of 5,10-methenyltetrahydrofolate to 10-formyltetrahydrofolate.</text>
</comment>
<dbReference type="PANTHER" id="PTHR48099">
    <property type="entry name" value="C-1-TETRAHYDROFOLATE SYNTHASE, CYTOPLASMIC-RELATED"/>
    <property type="match status" value="1"/>
</dbReference>
<keyword evidence="16" id="KW-1185">Reference proteome</keyword>
<evidence type="ECO:0000313" key="16">
    <source>
        <dbReference type="Proteomes" id="UP000242497"/>
    </source>
</evidence>
<evidence type="ECO:0000256" key="1">
    <source>
        <dbReference type="ARBA" id="ARBA00004777"/>
    </source>
</evidence>
<dbReference type="SUPFAM" id="SSF53223">
    <property type="entry name" value="Aminoacid dehydrogenase-like, N-terminal domain"/>
    <property type="match status" value="1"/>
</dbReference>
<evidence type="ECO:0000256" key="4">
    <source>
        <dbReference type="ARBA" id="ARBA00022605"/>
    </source>
</evidence>
<dbReference type="STRING" id="1123349.SAMN02744037_00467"/>
<keyword evidence="5 12" id="KW-0658">Purine biosynthesis</keyword>